<keyword evidence="1" id="KW-0238">DNA-binding</keyword>
<comment type="caution">
    <text evidence="1">The sequence shown here is derived from an EMBL/GenBank/DDBJ whole genome shotgun (WGS) entry which is preliminary data.</text>
</comment>
<protein>
    <submittedName>
        <fullName evidence="1">DNA-binding protein</fullName>
    </submittedName>
</protein>
<evidence type="ECO:0000313" key="2">
    <source>
        <dbReference type="EMBL" id="SFL01652.1"/>
    </source>
</evidence>
<dbReference type="SUPFAM" id="SSF47413">
    <property type="entry name" value="lambda repressor-like DNA-binding domains"/>
    <property type="match status" value="1"/>
</dbReference>
<gene>
    <name evidence="1" type="ORF">H702_04635</name>
    <name evidence="2" type="ORF">SAMN02910290_00015</name>
</gene>
<reference evidence="1 3" key="1">
    <citation type="journal article" date="2014" name="Genome Announc.">
        <title>Draft Genome Sequences of Streptococcus bovis Strains ATCC 33317 and JB1.</title>
        <authorList>
            <person name="Benahmed F.H."/>
            <person name="Gopinath G.R."/>
            <person name="Harbottle H."/>
            <person name="Cotta M.A."/>
            <person name="Luo Y."/>
            <person name="Henderson C."/>
            <person name="Teri P."/>
            <person name="Soppet D."/>
            <person name="Rasmussen M."/>
            <person name="Whitehead T.R."/>
            <person name="Davidson M."/>
        </authorList>
    </citation>
    <scope>NUCLEOTIDE SEQUENCE [LARGE SCALE GENOMIC DNA]</scope>
    <source>
        <strain evidence="1 3">JB1</strain>
    </source>
</reference>
<dbReference type="EMBL" id="AUZH01000013">
    <property type="protein sequence ID" value="KFN88277.1"/>
    <property type="molecule type" value="Genomic_DNA"/>
</dbReference>
<sequence length="62" mass="7144">MLITVEHAEKVRVKRGRLDLTKGATAKKLNVTPRTLKLIEAGNYDAPKRIYESVMNWLVEDY</sequence>
<dbReference type="Proteomes" id="UP000029382">
    <property type="component" value="Unassembled WGS sequence"/>
</dbReference>
<proteinExistence type="predicted"/>
<dbReference type="AlphaFoldDB" id="A0A091BWY2"/>
<organism evidence="1 3">
    <name type="scientific">Streptococcus equinus JB1</name>
    <dbReference type="NCBI Taxonomy" id="1294274"/>
    <lineage>
        <taxon>Bacteria</taxon>
        <taxon>Bacillati</taxon>
        <taxon>Bacillota</taxon>
        <taxon>Bacilli</taxon>
        <taxon>Lactobacillales</taxon>
        <taxon>Streptococcaceae</taxon>
        <taxon>Streptococcus</taxon>
    </lineage>
</organism>
<keyword evidence="4" id="KW-1185">Reference proteome</keyword>
<dbReference type="RefSeq" id="WP_039696597.1">
    <property type="nucleotide sequence ID" value="NZ_AUZH01000013.1"/>
</dbReference>
<reference evidence="2 4" key="2">
    <citation type="submission" date="2016-10" db="EMBL/GenBank/DDBJ databases">
        <authorList>
            <person name="Varghese N."/>
            <person name="Submissions S."/>
        </authorList>
    </citation>
    <scope>NUCLEOTIDE SEQUENCE [LARGE SCALE GENOMIC DNA]</scope>
    <source>
        <strain evidence="2 4">JB1</strain>
    </source>
</reference>
<evidence type="ECO:0000313" key="1">
    <source>
        <dbReference type="EMBL" id="KFN88277.1"/>
    </source>
</evidence>
<accession>A0A091BWY2</accession>
<dbReference type="InterPro" id="IPR010982">
    <property type="entry name" value="Lambda_DNA-bd_dom_sf"/>
</dbReference>
<dbReference type="GO" id="GO:0003677">
    <property type="term" value="F:DNA binding"/>
    <property type="evidence" value="ECO:0007669"/>
    <property type="project" value="UniProtKB-KW"/>
</dbReference>
<dbReference type="EMBL" id="FOTG01000002">
    <property type="protein sequence ID" value="SFL01652.1"/>
    <property type="molecule type" value="Genomic_DNA"/>
</dbReference>
<evidence type="ECO:0000313" key="3">
    <source>
        <dbReference type="Proteomes" id="UP000029382"/>
    </source>
</evidence>
<dbReference type="Proteomes" id="UP000182793">
    <property type="component" value="Unassembled WGS sequence"/>
</dbReference>
<name>A0A091BWY2_STREI</name>
<evidence type="ECO:0000313" key="4">
    <source>
        <dbReference type="Proteomes" id="UP000182793"/>
    </source>
</evidence>